<feature type="non-terminal residue" evidence="2">
    <location>
        <position position="23"/>
    </location>
</feature>
<dbReference type="AlphaFoldDB" id="A0A0F9BKL1"/>
<accession>A0A0F9BKL1</accession>
<name>A0A0F9BKL1_9ZZZZ</name>
<reference evidence="2" key="1">
    <citation type="journal article" date="2015" name="Nature">
        <title>Complex archaea that bridge the gap between prokaryotes and eukaryotes.</title>
        <authorList>
            <person name="Spang A."/>
            <person name="Saw J.H."/>
            <person name="Jorgensen S.L."/>
            <person name="Zaremba-Niedzwiedzka K."/>
            <person name="Martijn J."/>
            <person name="Lind A.E."/>
            <person name="van Eijk R."/>
            <person name="Schleper C."/>
            <person name="Guy L."/>
            <person name="Ettema T.J."/>
        </authorList>
    </citation>
    <scope>NUCLEOTIDE SEQUENCE</scope>
</reference>
<evidence type="ECO:0000313" key="2">
    <source>
        <dbReference type="EMBL" id="KKL22439.1"/>
    </source>
</evidence>
<gene>
    <name evidence="2" type="ORF">LCGC14_2435450</name>
</gene>
<sequence>MKGLVEMQRNSRKAMDGAWRTFI</sequence>
<comment type="caution">
    <text evidence="2">The sequence shown here is derived from an EMBL/GenBank/DDBJ whole genome shotgun (WGS) entry which is preliminary data.</text>
</comment>
<dbReference type="EMBL" id="LAZR01037349">
    <property type="protein sequence ID" value="KKL22439.1"/>
    <property type="molecule type" value="Genomic_DNA"/>
</dbReference>
<feature type="region of interest" description="Disordered" evidence="1">
    <location>
        <begin position="1"/>
        <end position="23"/>
    </location>
</feature>
<protein>
    <submittedName>
        <fullName evidence="2">Uncharacterized protein</fullName>
    </submittedName>
</protein>
<organism evidence="2">
    <name type="scientific">marine sediment metagenome</name>
    <dbReference type="NCBI Taxonomy" id="412755"/>
    <lineage>
        <taxon>unclassified sequences</taxon>
        <taxon>metagenomes</taxon>
        <taxon>ecological metagenomes</taxon>
    </lineage>
</organism>
<proteinExistence type="predicted"/>
<evidence type="ECO:0000256" key="1">
    <source>
        <dbReference type="SAM" id="MobiDB-lite"/>
    </source>
</evidence>